<evidence type="ECO:0000256" key="6">
    <source>
        <dbReference type="ARBA" id="ARBA00023268"/>
    </source>
</evidence>
<dbReference type="InterPro" id="IPR013546">
    <property type="entry name" value="PII_UdlTrfase/GS_AdlTrfase"/>
</dbReference>
<comment type="caution">
    <text evidence="9">The sequence shown here is derived from an EMBL/GenBank/DDBJ whole genome shotgun (WGS) entry which is preliminary data.</text>
</comment>
<dbReference type="PIRSF" id="PIRSF006288">
    <property type="entry name" value="PII_uridyltransf"/>
    <property type="match status" value="1"/>
</dbReference>
<dbReference type="SUPFAM" id="SSF81301">
    <property type="entry name" value="Nucleotidyltransferase"/>
    <property type="match status" value="1"/>
</dbReference>
<dbReference type="AlphaFoldDB" id="A0A2H9TAD9"/>
<organism evidence="9">
    <name type="scientific">invertebrate metagenome</name>
    <dbReference type="NCBI Taxonomy" id="1711999"/>
    <lineage>
        <taxon>unclassified sequences</taxon>
        <taxon>metagenomes</taxon>
        <taxon>organismal metagenomes</taxon>
    </lineage>
</organism>
<dbReference type="CDD" id="cd04899">
    <property type="entry name" value="ACT_ACR-UUR-like_2"/>
    <property type="match status" value="1"/>
</dbReference>
<feature type="domain" description="HD" evidence="8">
    <location>
        <begin position="466"/>
        <end position="588"/>
    </location>
</feature>
<evidence type="ECO:0000256" key="2">
    <source>
        <dbReference type="ARBA" id="ARBA00022695"/>
    </source>
</evidence>
<keyword evidence="2 9" id="KW-0548">Nucleotidyltransferase</keyword>
<evidence type="ECO:0000313" key="9">
    <source>
        <dbReference type="EMBL" id="PJE80206.1"/>
    </source>
</evidence>
<keyword evidence="5" id="KW-0460">Magnesium</keyword>
<dbReference type="InterPro" id="IPR006674">
    <property type="entry name" value="HD_domain"/>
</dbReference>
<dbReference type="PROSITE" id="PS51831">
    <property type="entry name" value="HD"/>
    <property type="match status" value="1"/>
</dbReference>
<feature type="domain" description="ACT" evidence="7">
    <location>
        <begin position="714"/>
        <end position="797"/>
    </location>
</feature>
<proteinExistence type="inferred from homology"/>
<dbReference type="SMART" id="SM00471">
    <property type="entry name" value="HDc"/>
    <property type="match status" value="1"/>
</dbReference>
<dbReference type="GO" id="GO:0016787">
    <property type="term" value="F:hydrolase activity"/>
    <property type="evidence" value="ECO:0007669"/>
    <property type="project" value="UniProtKB-KW"/>
</dbReference>
<dbReference type="InterPro" id="IPR043519">
    <property type="entry name" value="NT_sf"/>
</dbReference>
<dbReference type="CDD" id="cd04900">
    <property type="entry name" value="ACT_UUR-like_1"/>
    <property type="match status" value="1"/>
</dbReference>
<protein>
    <submittedName>
        <fullName evidence="9">Bifunctional uridylyltransferase/uridylyl-removing enzyme</fullName>
    </submittedName>
</protein>
<gene>
    <name evidence="9" type="primary">glnD</name>
    <name evidence="9" type="ORF">CI610_00819</name>
</gene>
<dbReference type="NCBIfam" id="TIGR01693">
    <property type="entry name" value="UTase_glnD"/>
    <property type="match status" value="1"/>
</dbReference>
<dbReference type="PROSITE" id="PS51671">
    <property type="entry name" value="ACT"/>
    <property type="match status" value="2"/>
</dbReference>
<dbReference type="InterPro" id="IPR010043">
    <property type="entry name" value="UTase/UR"/>
</dbReference>
<dbReference type="SUPFAM" id="SSF81891">
    <property type="entry name" value="Poly A polymerase C-terminal region-like"/>
    <property type="match status" value="1"/>
</dbReference>
<dbReference type="SUPFAM" id="SSF81593">
    <property type="entry name" value="Nucleotidyltransferase substrate binding subunit/domain"/>
    <property type="match status" value="1"/>
</dbReference>
<dbReference type="Pfam" id="PF01966">
    <property type="entry name" value="HD"/>
    <property type="match status" value="1"/>
</dbReference>
<dbReference type="CDD" id="cd00077">
    <property type="entry name" value="HDc"/>
    <property type="match status" value="1"/>
</dbReference>
<dbReference type="PANTHER" id="PTHR47320:SF1">
    <property type="entry name" value="BIFUNCTIONAL URIDYLYLTRANSFERASE_URIDYLYL-REMOVING ENZYME"/>
    <property type="match status" value="1"/>
</dbReference>
<keyword evidence="6" id="KW-0511">Multifunctional enzyme</keyword>
<evidence type="ECO:0000256" key="3">
    <source>
        <dbReference type="ARBA" id="ARBA00022737"/>
    </source>
</evidence>
<name>A0A2H9TAD9_9ZZZZ</name>
<reference evidence="9" key="1">
    <citation type="journal article" date="2017" name="Appl. Environ. Microbiol.">
        <title>Molecular characterization of an Endozoicomonas-like organism causing infection in king scallop Pecten maximus L.</title>
        <authorList>
            <person name="Cano I."/>
            <person name="van Aerle R."/>
            <person name="Ross S."/>
            <person name="Verner-Jeffreys D.W."/>
            <person name="Paley R.K."/>
            <person name="Rimmer G."/>
            <person name="Ryder D."/>
            <person name="Hooper P."/>
            <person name="Stone D."/>
            <person name="Feist S.W."/>
        </authorList>
    </citation>
    <scope>NUCLEOTIDE SEQUENCE</scope>
</reference>
<dbReference type="FunFam" id="1.10.3090.10:FF:000005">
    <property type="entry name" value="Bifunctional uridylyltransferase/uridylyl-removing enzyme"/>
    <property type="match status" value="1"/>
</dbReference>
<dbReference type="GO" id="GO:0008773">
    <property type="term" value="F:[protein-PII] uridylyltransferase activity"/>
    <property type="evidence" value="ECO:0007669"/>
    <property type="project" value="InterPro"/>
</dbReference>
<feature type="domain" description="ACT" evidence="7">
    <location>
        <begin position="824"/>
        <end position="900"/>
    </location>
</feature>
<dbReference type="InterPro" id="IPR003607">
    <property type="entry name" value="HD/PDEase_dom"/>
</dbReference>
<sequence length="914" mass="105575">MTELASPIKQQLFDKGQFRADLTLHPSPIAAFKKWLKTGNQQLNRWFYEDMPVDTLVHARSWLIDQLLCMAWKNLTWPEQNSPALLATGGYGRRELHPGSDIDILILCKTDNDYARYHDSIEHFLALLWDIGLKPGSSVRSLDESYQQAKNNLSIITNLMESRLLCGPEPLFTALKKHISPDHIWSEADYFKAKLQEQKKRHLKYDNSAYALEPNIKGSPGGLRDLHMLGWIAARYYGTYDLTTLVDHQFLTSSESESLIQCRTFLWKIRWALHTISGRCEDRLLFDYQKELSQQFGYKDTSCKLAVEQFMQTYFRTVMTLAKIKDVLLQHFDTLIMSTSTPEYCIPINSLFHLHNHYIEVNHPEVFEQYPPALLEAFVLTTKIPGTHGLSAATIRLITDNLYRINEEFRHDPRCNRLFVELLQASTGLTRALRRMARYGVLGQYLPEFGKITGQMQFDLFHVHTVDAHTLLLIQYLRRFFNGTHKECYPLACRIMKKLTAPRLLYIAALYHDIGKGRGGDHSRLGALDAIAFCRLHGFSGNDTELVTWLVKHHLLLSVTAQRQDLSDPEIIRTFAHKVGTRERLNYLYALTVADINATNPNLWTGWRASLLQQLYYETQRFFRQGSNKRDHESGRILHIQRKVIRLLRRQNITQAQAIRLWHQFDPHYFLCHSADDIVWHTHELLIHPQQDNSASSLITVRETSYKKEHAGSHLFIYTKDQPFLFALLVCAMDHLNLVIQDARILTTRNHYCLDTFTVLECDGSAIGNNPERIHTIKKHIHATLSQNISLPKLMHRRTPGYLRHFARTPEILINNRLDRKATQLEIIATDRPGLLAIIGKAFVALNLRVHSAKVATFGEKAEDSFSVTDDKNQPITDAKICRLIRDKLDEVLNPTESYPEAYRNSYNISFLPT</sequence>
<evidence type="ECO:0000259" key="7">
    <source>
        <dbReference type="PROSITE" id="PS51671"/>
    </source>
</evidence>
<evidence type="ECO:0000256" key="1">
    <source>
        <dbReference type="ARBA" id="ARBA00022679"/>
    </source>
</evidence>
<dbReference type="CDD" id="cd05401">
    <property type="entry name" value="NT_GlnE_GlnD_like"/>
    <property type="match status" value="1"/>
</dbReference>
<accession>A0A2H9TAD9</accession>
<dbReference type="PANTHER" id="PTHR47320">
    <property type="entry name" value="BIFUNCTIONAL URIDYLYLTRANSFERASE/URIDYLYL-REMOVING ENZYME"/>
    <property type="match status" value="1"/>
</dbReference>
<dbReference type="SUPFAM" id="SSF55021">
    <property type="entry name" value="ACT-like"/>
    <property type="match status" value="1"/>
</dbReference>
<keyword evidence="3" id="KW-0677">Repeat</keyword>
<evidence type="ECO:0000256" key="4">
    <source>
        <dbReference type="ARBA" id="ARBA00022801"/>
    </source>
</evidence>
<dbReference type="Pfam" id="PF08335">
    <property type="entry name" value="GlnD_UR_UTase"/>
    <property type="match status" value="1"/>
</dbReference>
<dbReference type="InterPro" id="IPR002912">
    <property type="entry name" value="ACT_dom"/>
</dbReference>
<dbReference type="InterPro" id="IPR045865">
    <property type="entry name" value="ACT-like_dom_sf"/>
</dbReference>
<evidence type="ECO:0000259" key="8">
    <source>
        <dbReference type="PROSITE" id="PS51831"/>
    </source>
</evidence>
<evidence type="ECO:0000256" key="5">
    <source>
        <dbReference type="ARBA" id="ARBA00022842"/>
    </source>
</evidence>
<dbReference type="EMBL" id="NSIT01000027">
    <property type="protein sequence ID" value="PJE80206.1"/>
    <property type="molecule type" value="Genomic_DNA"/>
</dbReference>
<keyword evidence="4" id="KW-0378">Hydrolase</keyword>
<dbReference type="HAMAP" id="MF_00277">
    <property type="entry name" value="PII_uridylyl_transf"/>
    <property type="match status" value="1"/>
</dbReference>
<dbReference type="Gene3D" id="1.10.3090.10">
    <property type="entry name" value="cca-adding enzyme, domain 2"/>
    <property type="match status" value="1"/>
</dbReference>
<keyword evidence="1 9" id="KW-0808">Transferase</keyword>